<evidence type="ECO:0008006" key="6">
    <source>
        <dbReference type="Google" id="ProtNLM"/>
    </source>
</evidence>
<gene>
    <name evidence="4" type="ORF">G4H13_27960</name>
</gene>
<dbReference type="Gene3D" id="4.10.640.10">
    <property type="entry name" value="Ribosomal protein S18"/>
    <property type="match status" value="1"/>
</dbReference>
<dbReference type="SUPFAM" id="SSF46911">
    <property type="entry name" value="Ribosomal protein S18"/>
    <property type="match status" value="1"/>
</dbReference>
<comment type="caution">
    <text evidence="4">The sequence shown here is derived from an EMBL/GenBank/DDBJ whole genome shotgun (WGS) entry which is preliminary data.</text>
</comment>
<dbReference type="AlphaFoldDB" id="A0A6G4AL76"/>
<organism evidence="4 5">
    <name type="scientific">Streptomyces rhizosphaericus</name>
    <dbReference type="NCBI Taxonomy" id="114699"/>
    <lineage>
        <taxon>Bacteria</taxon>
        <taxon>Bacillati</taxon>
        <taxon>Actinomycetota</taxon>
        <taxon>Actinomycetes</taxon>
        <taxon>Kitasatosporales</taxon>
        <taxon>Streptomycetaceae</taxon>
        <taxon>Streptomyces</taxon>
        <taxon>Streptomyces violaceusniger group</taxon>
    </lineage>
</organism>
<reference evidence="4" key="1">
    <citation type="submission" date="2020-02" db="EMBL/GenBank/DDBJ databases">
        <title>A new Streptomyces sp. for controlling soil-borne diseases.</title>
        <authorList>
            <person name="Li X."/>
            <person name="Tian Y."/>
            <person name="Gao K."/>
        </authorList>
    </citation>
    <scope>NUCLEOTIDE SEQUENCE [LARGE SCALE GENOMIC DNA]</scope>
    <source>
        <strain evidence="4">0250</strain>
    </source>
</reference>
<feature type="compositionally biased region" description="Basic residues" evidence="3">
    <location>
        <begin position="8"/>
        <end position="20"/>
    </location>
</feature>
<dbReference type="InterPro" id="IPR036870">
    <property type="entry name" value="Ribosomal_bS18_sf"/>
</dbReference>
<dbReference type="Pfam" id="PF01084">
    <property type="entry name" value="Ribosomal_S18"/>
    <property type="match status" value="1"/>
</dbReference>
<evidence type="ECO:0000256" key="3">
    <source>
        <dbReference type="SAM" id="MobiDB-lite"/>
    </source>
</evidence>
<evidence type="ECO:0000313" key="5">
    <source>
        <dbReference type="Proteomes" id="UP000476310"/>
    </source>
</evidence>
<dbReference type="InterPro" id="IPR001648">
    <property type="entry name" value="Ribosomal_bS18"/>
</dbReference>
<feature type="region of interest" description="Disordered" evidence="3">
    <location>
        <begin position="1"/>
        <end position="30"/>
    </location>
</feature>
<evidence type="ECO:0000256" key="2">
    <source>
        <dbReference type="ARBA" id="ARBA00023274"/>
    </source>
</evidence>
<dbReference type="GO" id="GO:0006412">
    <property type="term" value="P:translation"/>
    <property type="evidence" value="ECO:0007669"/>
    <property type="project" value="InterPro"/>
</dbReference>
<keyword evidence="5" id="KW-1185">Reference proteome</keyword>
<evidence type="ECO:0000256" key="1">
    <source>
        <dbReference type="ARBA" id="ARBA00022980"/>
    </source>
</evidence>
<accession>A0A6G4AL76</accession>
<name>A0A6G4AL76_9ACTN</name>
<protein>
    <recommendedName>
        <fullName evidence="6">30S ribosomal protein S18</fullName>
    </recommendedName>
</protein>
<keyword evidence="2" id="KW-0687">Ribonucleoprotein</keyword>
<dbReference type="Proteomes" id="UP000476310">
    <property type="component" value="Unassembled WGS sequence"/>
</dbReference>
<keyword evidence="1" id="KW-0689">Ribosomal protein</keyword>
<sequence>MARVSARQQRRPARAIKNARKSALLPCGSR</sequence>
<dbReference type="GO" id="GO:0003735">
    <property type="term" value="F:structural constituent of ribosome"/>
    <property type="evidence" value="ECO:0007669"/>
    <property type="project" value="InterPro"/>
</dbReference>
<dbReference type="RefSeq" id="WP_164431527.1">
    <property type="nucleotide sequence ID" value="NZ_JAAIKT010000039.1"/>
</dbReference>
<dbReference type="EMBL" id="JAAIKT010000039">
    <property type="protein sequence ID" value="NEW74095.1"/>
    <property type="molecule type" value="Genomic_DNA"/>
</dbReference>
<proteinExistence type="predicted"/>
<dbReference type="GO" id="GO:0005840">
    <property type="term" value="C:ribosome"/>
    <property type="evidence" value="ECO:0007669"/>
    <property type="project" value="UniProtKB-KW"/>
</dbReference>
<evidence type="ECO:0000313" key="4">
    <source>
        <dbReference type="EMBL" id="NEW74095.1"/>
    </source>
</evidence>
<dbReference type="GO" id="GO:1990904">
    <property type="term" value="C:ribonucleoprotein complex"/>
    <property type="evidence" value="ECO:0007669"/>
    <property type="project" value="UniProtKB-KW"/>
</dbReference>